<dbReference type="GeneID" id="87594180"/>
<name>A0A1J9U853_9BACI</name>
<keyword evidence="1" id="KW-0238">DNA-binding</keyword>
<dbReference type="GO" id="GO:0003677">
    <property type="term" value="F:DNA binding"/>
    <property type="evidence" value="ECO:0007669"/>
    <property type="project" value="UniProtKB-KW"/>
</dbReference>
<dbReference type="RefSeq" id="WP_244158180.1">
    <property type="nucleotide sequence ID" value="NZ_CBCSHB010000010.1"/>
</dbReference>
<dbReference type="AlphaFoldDB" id="A0A1J9U853"/>
<evidence type="ECO:0008006" key="4">
    <source>
        <dbReference type="Google" id="ProtNLM"/>
    </source>
</evidence>
<dbReference type="Proteomes" id="UP000182788">
    <property type="component" value="Unassembled WGS sequence"/>
</dbReference>
<evidence type="ECO:0000256" key="1">
    <source>
        <dbReference type="ARBA" id="ARBA00023125"/>
    </source>
</evidence>
<evidence type="ECO:0000313" key="2">
    <source>
        <dbReference type="EMBL" id="OJD74950.1"/>
    </source>
</evidence>
<proteinExistence type="predicted"/>
<organism evidence="2 3">
    <name type="scientific">Bacillus paramycoides</name>
    <dbReference type="NCBI Taxonomy" id="2026194"/>
    <lineage>
        <taxon>Bacteria</taxon>
        <taxon>Bacillati</taxon>
        <taxon>Bacillota</taxon>
        <taxon>Bacilli</taxon>
        <taxon>Bacillales</taxon>
        <taxon>Bacillaceae</taxon>
        <taxon>Bacillus</taxon>
        <taxon>Bacillus cereus group</taxon>
    </lineage>
</organism>
<dbReference type="Gene3D" id="1.10.150.130">
    <property type="match status" value="1"/>
</dbReference>
<reference evidence="2 3" key="1">
    <citation type="submission" date="2016-06" db="EMBL/GenBank/DDBJ databases">
        <title>First insights into the genetic diversity and population structure of in the Bacillus cereus group bacteria from diverse marine environments.</title>
        <authorList>
            <person name="Liu Y."/>
            <person name="Lai Q."/>
            <person name="Shao Z."/>
        </authorList>
    </citation>
    <scope>NUCLEOTIDE SEQUENCE [LARGE SCALE GENOMIC DNA]</scope>
    <source>
        <strain evidence="2 3">NH24A2</strain>
    </source>
</reference>
<sequence>MSSNRLKGKRIKQTRATRRTLDDLHVLFTTFTHVKEAEGRAPGTLRQYRESFYYFIEYLNEKDIPHDLPALATEIIRGYVLYMRNEKVKFEGHRFKKEEHMTVGLSESIIIHIFLI</sequence>
<evidence type="ECO:0000313" key="3">
    <source>
        <dbReference type="Proteomes" id="UP000182788"/>
    </source>
</evidence>
<accession>A0A1J9U853</accession>
<gene>
    <name evidence="2" type="ORF">BAU28_17465</name>
</gene>
<comment type="caution">
    <text evidence="2">The sequence shown here is derived from an EMBL/GenBank/DDBJ whole genome shotgun (WGS) entry which is preliminary data.</text>
</comment>
<protein>
    <recommendedName>
        <fullName evidence="4">Core-binding (CB) domain-containing protein</fullName>
    </recommendedName>
</protein>
<dbReference type="EMBL" id="MAOI01000107">
    <property type="protein sequence ID" value="OJD74950.1"/>
    <property type="molecule type" value="Genomic_DNA"/>
</dbReference>
<dbReference type="InterPro" id="IPR010998">
    <property type="entry name" value="Integrase_recombinase_N"/>
</dbReference>